<dbReference type="PANTHER" id="PTHR11257:SF11">
    <property type="entry name" value="CHEMOSENSORY PROTEIN 17"/>
    <property type="match status" value="1"/>
</dbReference>
<dbReference type="InterPro" id="IPR036682">
    <property type="entry name" value="OS_D_A10/PebIII_sf"/>
</dbReference>
<dbReference type="InterPro" id="IPR005055">
    <property type="entry name" value="A10/PebIII"/>
</dbReference>
<protein>
    <submittedName>
        <fullName evidence="2">CSP6</fullName>
    </submittedName>
</protein>
<feature type="chain" id="PRO_5015946116" evidence="1">
    <location>
        <begin position="23"/>
        <end position="116"/>
    </location>
</feature>
<name>A0A2U9NJC8_9CUCU</name>
<accession>A0A2U9NJC8</accession>
<organism evidence="2">
    <name type="scientific">Hycleus cichorii</name>
    <dbReference type="NCBI Taxonomy" id="1270216"/>
    <lineage>
        <taxon>Eukaryota</taxon>
        <taxon>Metazoa</taxon>
        <taxon>Ecdysozoa</taxon>
        <taxon>Arthropoda</taxon>
        <taxon>Hexapoda</taxon>
        <taxon>Insecta</taxon>
        <taxon>Pterygota</taxon>
        <taxon>Neoptera</taxon>
        <taxon>Endopterygota</taxon>
        <taxon>Coleoptera</taxon>
        <taxon>Polyphaga</taxon>
        <taxon>Cucujiformia</taxon>
        <taxon>Meloidae</taxon>
        <taxon>Meloinae</taxon>
        <taxon>Hycleus</taxon>
    </lineage>
</organism>
<dbReference type="AlphaFoldDB" id="A0A2U9NJC8"/>
<evidence type="ECO:0000256" key="1">
    <source>
        <dbReference type="SAM" id="SignalP"/>
    </source>
</evidence>
<keyword evidence="1" id="KW-0732">Signal</keyword>
<dbReference type="Gene3D" id="1.10.2080.10">
    <property type="entry name" value="Insect odorant-binding protein A10/Ejaculatory bulb-specific protein 3"/>
    <property type="match status" value="1"/>
</dbReference>
<feature type="signal peptide" evidence="1">
    <location>
        <begin position="1"/>
        <end position="22"/>
    </location>
</feature>
<dbReference type="SUPFAM" id="SSF100910">
    <property type="entry name" value="Chemosensory protein Csp2"/>
    <property type="match status" value="1"/>
</dbReference>
<dbReference type="PANTHER" id="PTHR11257">
    <property type="entry name" value="CHEMOSENSORY PROTEIN-RELATED"/>
    <property type="match status" value="1"/>
</dbReference>
<dbReference type="Pfam" id="PF03392">
    <property type="entry name" value="OS-D"/>
    <property type="match status" value="1"/>
</dbReference>
<dbReference type="EMBL" id="MF385093">
    <property type="protein sequence ID" value="AWT23265.1"/>
    <property type="molecule type" value="mRNA"/>
</dbReference>
<evidence type="ECO:0000313" key="2">
    <source>
        <dbReference type="EMBL" id="AWT23265.1"/>
    </source>
</evidence>
<sequence>MNNTTLFTICSLFGVWVTVTRAATPIESTTRPPISDEQIESTLNDRRYLMRQLKCALGEAPCDPVGRRLKSLAPLVLRGTCPNCTQQELRQVQKILAYVQKNYPKEWNKVLQQYAG</sequence>
<proteinExistence type="evidence at transcript level"/>
<reference evidence="2" key="1">
    <citation type="submission" date="2017-06" db="EMBL/GenBank/DDBJ databases">
        <title>Comparative transcriptome analysis of chemosensory genes in two sister blister beetles provides insights into chemosensory adaptability.</title>
        <authorList>
            <person name="Wu Y."/>
            <person name="Chen X."/>
        </authorList>
    </citation>
    <scope>NUCLEOTIDE SEQUENCE</scope>
</reference>